<dbReference type="Pfam" id="PF09863">
    <property type="entry name" value="DUF2090"/>
    <property type="match status" value="1"/>
</dbReference>
<gene>
    <name evidence="3" type="ORF">JD276_10245</name>
</gene>
<keyword evidence="4" id="KW-1185">Reference proteome</keyword>
<feature type="domain" description="DUF2090" evidence="2">
    <location>
        <begin position="3"/>
        <end position="291"/>
    </location>
</feature>
<dbReference type="InterPro" id="IPR050552">
    <property type="entry name" value="LacD_aldolase"/>
</dbReference>
<reference evidence="3" key="1">
    <citation type="submission" date="2020-12" db="EMBL/GenBank/DDBJ databases">
        <title>Leucobacter sp. CAS1, isolated from Chromium sludge.</title>
        <authorList>
            <person name="Xu Z."/>
        </authorList>
    </citation>
    <scope>NUCLEOTIDE SEQUENCE</scope>
    <source>
        <strain evidence="3">CSA1</strain>
    </source>
</reference>
<evidence type="ECO:0000313" key="4">
    <source>
        <dbReference type="Proteomes" id="UP000608530"/>
    </source>
</evidence>
<dbReference type="Gene3D" id="3.20.20.70">
    <property type="entry name" value="Aldolase class I"/>
    <property type="match status" value="1"/>
</dbReference>
<evidence type="ECO:0000259" key="2">
    <source>
        <dbReference type="Pfam" id="PF09863"/>
    </source>
</evidence>
<dbReference type="InterPro" id="IPR018659">
    <property type="entry name" value="DUF2090"/>
</dbReference>
<dbReference type="GO" id="GO:0061595">
    <property type="term" value="F:6-deoxy-6-sulfofructose-1-phosphate aldolase activity"/>
    <property type="evidence" value="ECO:0007669"/>
    <property type="project" value="TreeGrafter"/>
</dbReference>
<dbReference type="AlphaFoldDB" id="A0A934Q9T8"/>
<keyword evidence="1" id="KW-0456">Lyase</keyword>
<dbReference type="PANTHER" id="PTHR39340:SF1">
    <property type="entry name" value="SULFOFRUCTOSEPHOSPHATE ALDOLASE"/>
    <property type="match status" value="1"/>
</dbReference>
<dbReference type="EMBL" id="JAEHOH010000013">
    <property type="protein sequence ID" value="MBK0419412.1"/>
    <property type="molecule type" value="Genomic_DNA"/>
</dbReference>
<dbReference type="RefSeq" id="WP_200115556.1">
    <property type="nucleotide sequence ID" value="NZ_JAEHOH010000013.1"/>
</dbReference>
<dbReference type="GO" id="GO:1902777">
    <property type="term" value="P:6-sulfoquinovose(1-) catabolic process"/>
    <property type="evidence" value="ECO:0007669"/>
    <property type="project" value="TreeGrafter"/>
</dbReference>
<protein>
    <submittedName>
        <fullName evidence="3">DUF2090 domain-containing protein</fullName>
    </submittedName>
</protein>
<dbReference type="SUPFAM" id="SSF51569">
    <property type="entry name" value="Aldolase"/>
    <property type="match status" value="1"/>
</dbReference>
<sequence length="296" mass="32757">MTTDNLFILAVDQRPWLLNALFGHAGEASPDERSLTTEAKHLVLDGLLRAVAESVPRGGAILVDPELGPGVPERAKARGVRLALPIERAGLRVYETEPKDLGGYLRHYAPEFSKVLVRYNPADDPEERALQRSRLAEASHVSRQAGTRFLFELLVPPTAEQLAEVDGDEERFDHELRPELTRQAMREILEEVGVDLWKLEHQGDLESSRRTVELARQHGGECIILGAGADEETVRRWLAIAAEAGYSGFAIGRSIWWKSVQQLVADPADDDVRTAACAAIARTYTEFAEAFVDAQS</sequence>
<name>A0A934Q9T8_9MICO</name>
<dbReference type="InterPro" id="IPR013785">
    <property type="entry name" value="Aldolase_TIM"/>
</dbReference>
<organism evidence="3 4">
    <name type="scientific">Leucobacter chromiisoli</name>
    <dbReference type="NCBI Taxonomy" id="2796471"/>
    <lineage>
        <taxon>Bacteria</taxon>
        <taxon>Bacillati</taxon>
        <taxon>Actinomycetota</taxon>
        <taxon>Actinomycetes</taxon>
        <taxon>Micrococcales</taxon>
        <taxon>Microbacteriaceae</taxon>
        <taxon>Leucobacter</taxon>
    </lineage>
</organism>
<evidence type="ECO:0000313" key="3">
    <source>
        <dbReference type="EMBL" id="MBK0419412.1"/>
    </source>
</evidence>
<dbReference type="PANTHER" id="PTHR39340">
    <property type="entry name" value="SULFOFRUCTOSEPHOSPHATE ALDOLASE"/>
    <property type="match status" value="1"/>
</dbReference>
<accession>A0A934Q9T8</accession>
<evidence type="ECO:0000256" key="1">
    <source>
        <dbReference type="ARBA" id="ARBA00023239"/>
    </source>
</evidence>
<proteinExistence type="predicted"/>
<dbReference type="Proteomes" id="UP000608530">
    <property type="component" value="Unassembled WGS sequence"/>
</dbReference>
<comment type="caution">
    <text evidence="3">The sequence shown here is derived from an EMBL/GenBank/DDBJ whole genome shotgun (WGS) entry which is preliminary data.</text>
</comment>